<dbReference type="EMBL" id="QPEX01000045">
    <property type="protein sequence ID" value="RCS41402.1"/>
    <property type="molecule type" value="Genomic_DNA"/>
</dbReference>
<dbReference type="InterPro" id="IPR000160">
    <property type="entry name" value="GGDEF_dom"/>
</dbReference>
<dbReference type="GO" id="GO:0052621">
    <property type="term" value="F:diguanylate cyclase activity"/>
    <property type="evidence" value="ECO:0007669"/>
    <property type="project" value="UniProtKB-EC"/>
</dbReference>
<dbReference type="SUPFAM" id="SSF55073">
    <property type="entry name" value="Nucleotide cyclase"/>
    <property type="match status" value="1"/>
</dbReference>
<dbReference type="PANTHER" id="PTHR45138">
    <property type="entry name" value="REGULATORY COMPONENTS OF SENSORY TRANSDUCTION SYSTEM"/>
    <property type="match status" value="1"/>
</dbReference>
<dbReference type="RefSeq" id="WP_114372564.1">
    <property type="nucleotide sequence ID" value="NZ_QPEX01000045.1"/>
</dbReference>
<accession>A0A368KNI9</accession>
<dbReference type="PROSITE" id="PS50887">
    <property type="entry name" value="GGDEF"/>
    <property type="match status" value="1"/>
</dbReference>
<dbReference type="EC" id="2.7.7.65" evidence="1"/>
<gene>
    <name evidence="4" type="ORF">DTL42_22860</name>
</gene>
<evidence type="ECO:0000313" key="5">
    <source>
        <dbReference type="Proteomes" id="UP000253562"/>
    </source>
</evidence>
<dbReference type="InterPro" id="IPR050469">
    <property type="entry name" value="Diguanylate_Cyclase"/>
</dbReference>
<evidence type="ECO:0000313" key="4">
    <source>
        <dbReference type="EMBL" id="RCS41402.1"/>
    </source>
</evidence>
<evidence type="ECO:0000256" key="1">
    <source>
        <dbReference type="ARBA" id="ARBA00012528"/>
    </source>
</evidence>
<dbReference type="InterPro" id="IPR043128">
    <property type="entry name" value="Rev_trsase/Diguanyl_cyclase"/>
</dbReference>
<dbReference type="Pfam" id="PF00990">
    <property type="entry name" value="GGDEF"/>
    <property type="match status" value="1"/>
</dbReference>
<evidence type="ECO:0000259" key="3">
    <source>
        <dbReference type="PROSITE" id="PS50887"/>
    </source>
</evidence>
<dbReference type="AlphaFoldDB" id="A0A368KNI9"/>
<reference evidence="4 5" key="1">
    <citation type="submission" date="2018-07" db="EMBL/GenBank/DDBJ databases">
        <title>Comparative genomes isolates from brazilian mangrove.</title>
        <authorList>
            <person name="De Araujo J.E."/>
            <person name="Taketani R.G."/>
            <person name="Silva M.C.P."/>
            <person name="Lourenco M.V."/>
            <person name="Oliveira V.M."/>
            <person name="Andreote F.D."/>
        </authorList>
    </citation>
    <scope>NUCLEOTIDE SEQUENCE [LARGE SCALE GENOMIC DNA]</scope>
    <source>
        <strain evidence="4 5">HEX PRIS-MGV</strain>
    </source>
</reference>
<dbReference type="SMART" id="SM00267">
    <property type="entry name" value="GGDEF"/>
    <property type="match status" value="1"/>
</dbReference>
<dbReference type="Proteomes" id="UP000253562">
    <property type="component" value="Unassembled WGS sequence"/>
</dbReference>
<dbReference type="CDD" id="cd01949">
    <property type="entry name" value="GGDEF"/>
    <property type="match status" value="1"/>
</dbReference>
<organism evidence="4 5">
    <name type="scientific">Bremerella cremea</name>
    <dbReference type="NCBI Taxonomy" id="1031537"/>
    <lineage>
        <taxon>Bacteria</taxon>
        <taxon>Pseudomonadati</taxon>
        <taxon>Planctomycetota</taxon>
        <taxon>Planctomycetia</taxon>
        <taxon>Pirellulales</taxon>
        <taxon>Pirellulaceae</taxon>
        <taxon>Bremerella</taxon>
    </lineage>
</organism>
<feature type="domain" description="GGDEF" evidence="3">
    <location>
        <begin position="273"/>
        <end position="408"/>
    </location>
</feature>
<evidence type="ECO:0000256" key="2">
    <source>
        <dbReference type="ARBA" id="ARBA00034247"/>
    </source>
</evidence>
<comment type="caution">
    <text evidence="4">The sequence shown here is derived from an EMBL/GenBank/DDBJ whole genome shotgun (WGS) entry which is preliminary data.</text>
</comment>
<proteinExistence type="predicted"/>
<dbReference type="OrthoDB" id="270531at2"/>
<protein>
    <recommendedName>
        <fullName evidence="1">diguanylate cyclase</fullName>
        <ecNumber evidence="1">2.7.7.65</ecNumber>
    </recommendedName>
</protein>
<dbReference type="InterPro" id="IPR029787">
    <property type="entry name" value="Nucleotide_cyclase"/>
</dbReference>
<dbReference type="PANTHER" id="PTHR45138:SF9">
    <property type="entry name" value="DIGUANYLATE CYCLASE DGCM-RELATED"/>
    <property type="match status" value="1"/>
</dbReference>
<dbReference type="Gene3D" id="3.30.70.270">
    <property type="match status" value="1"/>
</dbReference>
<sequence>MILYLLLSIAANLLVGFCAAVRVRQLVQHQPAVITIEQADLFLGEISNEDPIEIPPTRDHPHNKLVVPEEVIPYEYLAVLENEAIESNGLVEATAQVLRLEIGRYRTKLIAIENRLREAWYQPTEQVLQEIADDLDALNLDWLDKQAEASQHLDGSTEGLGAYSDIGRRLCDTLFDQTAQIETTLSNLQQLDFTDSLNDVCRKLVLEIGRLIDLAHDLRDKMTETIVTVLRAEKRLDTVDKKMKMDSVTGLRNRTGFECQLFEWWRDDIRRERALSIGLIDVDGFRKINERLSTEVGDEVIAALGGFIGDIMRSDRGFEFPMRLEGQRFILFFGDVGPRGATSSIERIRQSIQATSFQYDGEEIDLLASAGVAEVKPDDTVAKLMTRVTTALRTAKKNGRNRTFIDEGHGPQAIDPPEYPVRPRVIRIGE</sequence>
<name>A0A368KNI9_9BACT</name>
<comment type="catalytic activity">
    <reaction evidence="2">
        <text>2 GTP = 3',3'-c-di-GMP + 2 diphosphate</text>
        <dbReference type="Rhea" id="RHEA:24898"/>
        <dbReference type="ChEBI" id="CHEBI:33019"/>
        <dbReference type="ChEBI" id="CHEBI:37565"/>
        <dbReference type="ChEBI" id="CHEBI:58805"/>
        <dbReference type="EC" id="2.7.7.65"/>
    </reaction>
</comment>
<dbReference type="NCBIfam" id="TIGR00254">
    <property type="entry name" value="GGDEF"/>
    <property type="match status" value="1"/>
</dbReference>